<evidence type="ECO:0000313" key="2">
    <source>
        <dbReference type="EMBL" id="ADZ04645.1"/>
    </source>
</evidence>
<proteinExistence type="predicted"/>
<reference evidence="2" key="1">
    <citation type="submission" date="2010-07" db="EMBL/GenBank/DDBJ databases">
        <title>Exceptional instability of a genomic complex in rice and its close relatives.</title>
        <authorList>
            <person name="Tian Z."/>
            <person name="Ma J."/>
            <person name="Jackson S.A."/>
        </authorList>
    </citation>
    <scope>NUCLEOTIDE SEQUENCE</scope>
</reference>
<feature type="compositionally biased region" description="Gly residues" evidence="1">
    <location>
        <begin position="116"/>
        <end position="134"/>
    </location>
</feature>
<accession>F1BLB0</accession>
<organism evidence="2">
    <name type="scientific">Oryza punctata</name>
    <name type="common">Red rice</name>
    <dbReference type="NCBI Taxonomy" id="4537"/>
    <lineage>
        <taxon>Eukaryota</taxon>
        <taxon>Viridiplantae</taxon>
        <taxon>Streptophyta</taxon>
        <taxon>Embryophyta</taxon>
        <taxon>Tracheophyta</taxon>
        <taxon>Spermatophyta</taxon>
        <taxon>Magnoliopsida</taxon>
        <taxon>Liliopsida</taxon>
        <taxon>Poales</taxon>
        <taxon>Poaceae</taxon>
        <taxon>BOP clade</taxon>
        <taxon>Oryzoideae</taxon>
        <taxon>Oryzeae</taxon>
        <taxon>Oryzinae</taxon>
        <taxon>Oryza</taxon>
    </lineage>
</organism>
<protein>
    <submittedName>
        <fullName evidence="2">Uncharacterized protein</fullName>
    </submittedName>
</protein>
<evidence type="ECO:0000256" key="1">
    <source>
        <dbReference type="SAM" id="MobiDB-lite"/>
    </source>
</evidence>
<feature type="region of interest" description="Disordered" evidence="1">
    <location>
        <begin position="58"/>
        <end position="212"/>
    </location>
</feature>
<dbReference type="AlphaFoldDB" id="F1BLB0"/>
<feature type="compositionally biased region" description="Acidic residues" evidence="1">
    <location>
        <begin position="98"/>
        <end position="115"/>
    </location>
</feature>
<name>F1BLB0_ORYPU</name>
<dbReference type="EMBL" id="HM999007">
    <property type="protein sequence ID" value="ADZ04645.1"/>
    <property type="molecule type" value="Genomic_DNA"/>
</dbReference>
<sequence>MSSWPSCRAPSSSYPNPIQSSWCHASICSTSVFFWHINTSNSFLSSHQLASSPTRCCNGNPTEFDPQPGYKLKPFSPWMSTQLHKHTTHKKEERREEKEEEDDDDDDDGGEDEESGCGGDGGGGRLLVGGGGGRSQRRGDVRRRGREPDAVRGVPDRQGGGAVGGVLRRREAPPDAARRHRRAAVRLRLREEGGGAVQGAQRRRHPRPPGQVRLAAAVPAQPRLRLQHHSMSIARCLISEDGELETETAKE</sequence>
<feature type="compositionally biased region" description="Basic and acidic residues" evidence="1">
    <location>
        <begin position="168"/>
        <end position="177"/>
    </location>
</feature>
<feature type="compositionally biased region" description="Basic residues" evidence="1">
    <location>
        <begin position="178"/>
        <end position="187"/>
    </location>
</feature>